<dbReference type="EMBL" id="KI277852">
    <property type="protein sequence ID" value="ESA19894.1"/>
    <property type="molecule type" value="Genomic_DNA"/>
</dbReference>
<dbReference type="AlphaFoldDB" id="U9UHI8"/>
<dbReference type="VEuPathDB" id="FungiDB:RhiirFUN_011694"/>
<evidence type="ECO:0000313" key="1">
    <source>
        <dbReference type="EMBL" id="ESA19894.1"/>
    </source>
</evidence>
<accession>U9UHI8</accession>
<sequence length="163" mass="18745">MNIVQEVEVLQQEIANGPPLFPPPNANAVELSEQFRRNDTRANKPINGRTLLYHFIRNQTQQTYSRYAIDKVTGDLWRTTTRNNKFAYSNLSDQINSINRIYTELRKLPELRGGTTNWGKIFVSSKIPESYKVGYAQRGILYAVLDGNAFAPIIYRQEIFSSI</sequence>
<dbReference type="HOGENOM" id="CLU_1627936_0_0_1"/>
<protein>
    <submittedName>
        <fullName evidence="1">Uncharacterized protein</fullName>
    </submittedName>
</protein>
<reference evidence="1" key="1">
    <citation type="submission" date="2013-07" db="EMBL/GenBank/DDBJ databases">
        <title>The genome of an arbuscular mycorrhizal fungus provides insights into the evolution of the oldest plant symbiosis.</title>
        <authorList>
            <consortium name="DOE Joint Genome Institute"/>
            <person name="Tisserant E."/>
            <person name="Malbreil M."/>
            <person name="Kuo A."/>
            <person name="Kohler A."/>
            <person name="Symeonidi A."/>
            <person name="Balestrini R."/>
            <person name="Charron P."/>
            <person name="Duensing N."/>
            <person name="Frei-dit-Frey N."/>
            <person name="Gianinazzi-Pearson V."/>
            <person name="Gilbert B."/>
            <person name="Handa Y."/>
            <person name="Hijri M."/>
            <person name="Kaul R."/>
            <person name="Kawaguchi M."/>
            <person name="Krajinski F."/>
            <person name="Lammers P."/>
            <person name="Lapierre D."/>
            <person name="Masclaux F.G."/>
            <person name="Murat C."/>
            <person name="Morin E."/>
            <person name="Ndikumana S."/>
            <person name="Pagni M."/>
            <person name="Petitpierre D."/>
            <person name="Requena N."/>
            <person name="Rosikiewicz P."/>
            <person name="Riley R."/>
            <person name="Saito K."/>
            <person name="San Clemente H."/>
            <person name="Shapiro H."/>
            <person name="van Tuinen D."/>
            <person name="Becard G."/>
            <person name="Bonfante P."/>
            <person name="Paszkowski U."/>
            <person name="Shachar-Hill Y."/>
            <person name="Young J.P."/>
            <person name="Sanders I.R."/>
            <person name="Henrissat B."/>
            <person name="Rensing S.A."/>
            <person name="Grigoriev I.V."/>
            <person name="Corradi N."/>
            <person name="Roux C."/>
            <person name="Martin F."/>
        </authorList>
    </citation>
    <scope>NUCLEOTIDE SEQUENCE</scope>
    <source>
        <strain evidence="1">DAOM 197198</strain>
    </source>
</reference>
<proteinExistence type="predicted"/>
<gene>
    <name evidence="1" type="ORF">GLOINDRAFT_2073</name>
</gene>
<name>U9UHI8_RHIID</name>
<organism evidence="1">
    <name type="scientific">Rhizophagus irregularis (strain DAOM 181602 / DAOM 197198 / MUCL 43194)</name>
    <name type="common">Arbuscular mycorrhizal fungus</name>
    <name type="synonym">Glomus intraradices</name>
    <dbReference type="NCBI Taxonomy" id="747089"/>
    <lineage>
        <taxon>Eukaryota</taxon>
        <taxon>Fungi</taxon>
        <taxon>Fungi incertae sedis</taxon>
        <taxon>Mucoromycota</taxon>
        <taxon>Glomeromycotina</taxon>
        <taxon>Glomeromycetes</taxon>
        <taxon>Glomerales</taxon>
        <taxon>Glomeraceae</taxon>
        <taxon>Rhizophagus</taxon>
    </lineage>
</organism>